<name>A0AA86N637_9EUKA</name>
<comment type="caution">
    <text evidence="1">The sequence shown here is derived from an EMBL/GenBank/DDBJ whole genome shotgun (WGS) entry which is preliminary data.</text>
</comment>
<dbReference type="GO" id="GO:0005525">
    <property type="term" value="F:GTP binding"/>
    <property type="evidence" value="ECO:0007669"/>
    <property type="project" value="InterPro"/>
</dbReference>
<dbReference type="InterPro" id="IPR027417">
    <property type="entry name" value="P-loop_NTPase"/>
</dbReference>
<dbReference type="Gene3D" id="3.40.50.300">
    <property type="entry name" value="P-loop containing nucleotide triphosphate hydrolases"/>
    <property type="match status" value="1"/>
</dbReference>
<dbReference type="AlphaFoldDB" id="A0AA86N637"/>
<evidence type="ECO:0000313" key="3">
    <source>
        <dbReference type="Proteomes" id="UP001642409"/>
    </source>
</evidence>
<dbReference type="EMBL" id="CAXDID020000289">
    <property type="protein sequence ID" value="CAL6071201.1"/>
    <property type="molecule type" value="Genomic_DNA"/>
</dbReference>
<evidence type="ECO:0000313" key="2">
    <source>
        <dbReference type="EMBL" id="CAL6071201.1"/>
    </source>
</evidence>
<dbReference type="EMBL" id="CATOUU010000026">
    <property type="protein sequence ID" value="CAI9913547.1"/>
    <property type="molecule type" value="Genomic_DNA"/>
</dbReference>
<dbReference type="Pfam" id="PF00071">
    <property type="entry name" value="Ras"/>
    <property type="match status" value="1"/>
</dbReference>
<sequence length="34" mass="3656">MTENTMKVVIVGAGAVGKSCISVRFILSKFVKKI</sequence>
<organism evidence="1">
    <name type="scientific">Hexamita inflata</name>
    <dbReference type="NCBI Taxonomy" id="28002"/>
    <lineage>
        <taxon>Eukaryota</taxon>
        <taxon>Metamonada</taxon>
        <taxon>Diplomonadida</taxon>
        <taxon>Hexamitidae</taxon>
        <taxon>Hexamitinae</taxon>
        <taxon>Hexamita</taxon>
    </lineage>
</organism>
<dbReference type="InterPro" id="IPR001806">
    <property type="entry name" value="Small_GTPase"/>
</dbReference>
<dbReference type="Proteomes" id="UP001642409">
    <property type="component" value="Unassembled WGS sequence"/>
</dbReference>
<dbReference type="SUPFAM" id="SSF52540">
    <property type="entry name" value="P-loop containing nucleoside triphosphate hydrolases"/>
    <property type="match status" value="1"/>
</dbReference>
<accession>A0AA86N637</accession>
<dbReference type="GO" id="GO:0003924">
    <property type="term" value="F:GTPase activity"/>
    <property type="evidence" value="ECO:0007669"/>
    <property type="project" value="InterPro"/>
</dbReference>
<keyword evidence="3" id="KW-1185">Reference proteome</keyword>
<protein>
    <submittedName>
        <fullName evidence="1">Ras-related protein Rap-1b</fullName>
    </submittedName>
    <submittedName>
        <fullName evidence="2">Ras-related_protein Rap-1b</fullName>
    </submittedName>
</protein>
<gene>
    <name evidence="1" type="ORF">HINF_LOCUS1192</name>
    <name evidence="2" type="ORF">HINF_LOCUS55032</name>
</gene>
<evidence type="ECO:0000313" key="1">
    <source>
        <dbReference type="EMBL" id="CAI9913547.1"/>
    </source>
</evidence>
<proteinExistence type="predicted"/>
<reference evidence="1" key="1">
    <citation type="submission" date="2023-06" db="EMBL/GenBank/DDBJ databases">
        <authorList>
            <person name="Kurt Z."/>
        </authorList>
    </citation>
    <scope>NUCLEOTIDE SEQUENCE</scope>
</reference>
<reference evidence="2 3" key="2">
    <citation type="submission" date="2024-07" db="EMBL/GenBank/DDBJ databases">
        <authorList>
            <person name="Akdeniz Z."/>
        </authorList>
    </citation>
    <scope>NUCLEOTIDE SEQUENCE [LARGE SCALE GENOMIC DNA]</scope>
</reference>